<name>A0A140XAH7_9CAUD</name>
<evidence type="ECO:0000313" key="1">
    <source>
        <dbReference type="EMBL" id="AIM51482.1"/>
    </source>
</evidence>
<protein>
    <submittedName>
        <fullName evidence="1">Uncharacterized protein</fullName>
    </submittedName>
</protein>
<proteinExistence type="predicted"/>
<dbReference type="EMBL" id="KM209242">
    <property type="protein sequence ID" value="AIM51482.1"/>
    <property type="molecule type" value="Genomic_DNA"/>
</dbReference>
<sequence length="65" mass="7446">MRTLWFLMSGIAIHTSTITSELTTKDSKNVNVNTNANSSSFRSPLQFYFQVINITTRLWRPGSQH</sequence>
<accession>A0A140XAH7</accession>
<gene>
    <name evidence="1" type="ORF">HQ82_0225</name>
</gene>
<reference evidence="1" key="1">
    <citation type="journal article" date="2015" name="PLoS ONE">
        <title>Genomic, proteomic and morphological characterization of two novel broad host lytic bacteriophages PhiPD10.3 and PhiPD23.1 infecting pectinolytic Pectobacterium spp. and Dickeya spp.</title>
        <authorList>
            <person name="Czajkowski R."/>
            <person name="Ozymko Z."/>
            <person name="de Jager V."/>
            <person name="Siwinska J."/>
            <person name="Smolarska A."/>
            <person name="Ossowicki A."/>
            <person name="Narajczyk M."/>
            <person name="Lojkowska E."/>
        </authorList>
    </citation>
    <scope>NUCLEOTIDE SEQUENCE</scope>
</reference>
<organism evidence="1">
    <name type="scientific">Dickeya phage phiDP10.3</name>
    <dbReference type="NCBI Taxonomy" id="1542132"/>
    <lineage>
        <taxon>Viruses</taxon>
        <taxon>Duplodnaviria</taxon>
        <taxon>Heunggongvirae</taxon>
        <taxon>Uroviricota</taxon>
        <taxon>Caudoviricetes</taxon>
        <taxon>Pantevenvirales</taxon>
        <taxon>Ackermannviridae</taxon>
        <taxon>Aglimvirinae</taxon>
    </lineage>
</organism>